<evidence type="ECO:0000256" key="1">
    <source>
        <dbReference type="ARBA" id="ARBA00004496"/>
    </source>
</evidence>
<gene>
    <name evidence="5" type="ORF">EB796_021740</name>
</gene>
<dbReference type="Pfam" id="PF13087">
    <property type="entry name" value="AAA_12"/>
    <property type="match status" value="1"/>
</dbReference>
<dbReference type="Pfam" id="PF13086">
    <property type="entry name" value="AAA_11"/>
    <property type="match status" value="1"/>
</dbReference>
<feature type="domain" description="DNA2/NAM7 helicase helicase" evidence="3">
    <location>
        <begin position="25"/>
        <end position="98"/>
    </location>
</feature>
<evidence type="ECO:0000259" key="4">
    <source>
        <dbReference type="Pfam" id="PF13087"/>
    </source>
</evidence>
<dbReference type="GO" id="GO:0005737">
    <property type="term" value="C:cytoplasm"/>
    <property type="evidence" value="ECO:0007669"/>
    <property type="project" value="UniProtKB-SubCell"/>
</dbReference>
<dbReference type="InterPro" id="IPR041679">
    <property type="entry name" value="DNA2/NAM7-like_C"/>
</dbReference>
<protein>
    <submittedName>
        <fullName evidence="5">MOV10</fullName>
    </submittedName>
</protein>
<dbReference type="InterPro" id="IPR041677">
    <property type="entry name" value="DNA2/NAM7_AAA_11"/>
</dbReference>
<reference evidence="5" key="1">
    <citation type="submission" date="2020-06" db="EMBL/GenBank/DDBJ databases">
        <title>Draft genome of Bugula neritina, a colonial animal packing powerful symbionts and potential medicines.</title>
        <authorList>
            <person name="Rayko M."/>
        </authorList>
    </citation>
    <scope>NUCLEOTIDE SEQUENCE [LARGE SCALE GENOMIC DNA]</scope>
    <source>
        <strain evidence="5">Kwan_BN1</strain>
    </source>
</reference>
<evidence type="ECO:0000256" key="2">
    <source>
        <dbReference type="ARBA" id="ARBA00022490"/>
    </source>
</evidence>
<dbReference type="Proteomes" id="UP000593567">
    <property type="component" value="Unassembled WGS sequence"/>
</dbReference>
<evidence type="ECO:0000313" key="6">
    <source>
        <dbReference type="Proteomes" id="UP000593567"/>
    </source>
</evidence>
<dbReference type="PANTHER" id="PTHR45418:SF1">
    <property type="entry name" value="CANCER_TESTIS ANTIGEN 55"/>
    <property type="match status" value="1"/>
</dbReference>
<proteinExistence type="predicted"/>
<organism evidence="5 6">
    <name type="scientific">Bugula neritina</name>
    <name type="common">Brown bryozoan</name>
    <name type="synonym">Sertularia neritina</name>
    <dbReference type="NCBI Taxonomy" id="10212"/>
    <lineage>
        <taxon>Eukaryota</taxon>
        <taxon>Metazoa</taxon>
        <taxon>Spiralia</taxon>
        <taxon>Lophotrochozoa</taxon>
        <taxon>Bryozoa</taxon>
        <taxon>Gymnolaemata</taxon>
        <taxon>Cheilostomatida</taxon>
        <taxon>Flustrina</taxon>
        <taxon>Buguloidea</taxon>
        <taxon>Bugulidae</taxon>
        <taxon>Bugula</taxon>
    </lineage>
</organism>
<feature type="domain" description="DNA2/NAM7 helicase-like C-terminal" evidence="4">
    <location>
        <begin position="108"/>
        <end position="278"/>
    </location>
</feature>
<dbReference type="OrthoDB" id="6513042at2759"/>
<dbReference type="EMBL" id="VXIV02003204">
    <property type="protein sequence ID" value="KAF6019920.1"/>
    <property type="molecule type" value="Genomic_DNA"/>
</dbReference>
<evidence type="ECO:0000313" key="5">
    <source>
        <dbReference type="EMBL" id="KAF6019920.1"/>
    </source>
</evidence>
<keyword evidence="6" id="KW-1185">Reference proteome</keyword>
<dbReference type="CDD" id="cd18808">
    <property type="entry name" value="SF1_C_Upf1"/>
    <property type="match status" value="1"/>
</dbReference>
<dbReference type="SUPFAM" id="SSF52540">
    <property type="entry name" value="P-loop containing nucleoside triphosphate hydrolases"/>
    <property type="match status" value="1"/>
</dbReference>
<sequence length="279" mass="32239">MLQMLQILSISNYNRDREVVTYPSKSKIKEKQIVVATLVSSGRLVSAELNDHFTHLFIDEAGFATEPETVIPLALLDPRKGQLVLAGDPEQLGPILRSSISKDYGFGTSLLERLMAMKMGLYSKTESYNPDFVTKLVRNFRSHPEIFKIPNELFYDGELTAHADEVEREILCDWEHLPQKGFPMIFHRIDGREEQEKSSPSWFNRLEVVEVKKYVEKLLFEHPRHEPEDIGIISPYILQVKKIKRALRDIKDERLENINVDIEDITVGSVEKFQGNERK</sequence>
<dbReference type="PANTHER" id="PTHR45418">
    <property type="entry name" value="CANCER/TESTIS ANTIGEN 55"/>
    <property type="match status" value="1"/>
</dbReference>
<keyword evidence="2" id="KW-0963">Cytoplasm</keyword>
<dbReference type="AlphaFoldDB" id="A0A7J7J171"/>
<dbReference type="GO" id="GO:0004386">
    <property type="term" value="F:helicase activity"/>
    <property type="evidence" value="ECO:0007669"/>
    <property type="project" value="InterPro"/>
</dbReference>
<dbReference type="InterPro" id="IPR027417">
    <property type="entry name" value="P-loop_NTPase"/>
</dbReference>
<evidence type="ECO:0000259" key="3">
    <source>
        <dbReference type="Pfam" id="PF13086"/>
    </source>
</evidence>
<comment type="subcellular location">
    <subcellularLocation>
        <location evidence="1">Cytoplasm</location>
    </subcellularLocation>
</comment>
<comment type="caution">
    <text evidence="5">The sequence shown here is derived from an EMBL/GenBank/DDBJ whole genome shotgun (WGS) entry which is preliminary data.</text>
</comment>
<name>A0A7J7J171_BUGNE</name>
<accession>A0A7J7J171</accession>
<dbReference type="InterPro" id="IPR047187">
    <property type="entry name" value="SF1_C_Upf1"/>
</dbReference>
<dbReference type="Gene3D" id="3.40.50.300">
    <property type="entry name" value="P-loop containing nucleotide triphosphate hydrolases"/>
    <property type="match status" value="2"/>
</dbReference>